<comment type="caution">
    <text evidence="1">The sequence shown here is derived from an EMBL/GenBank/DDBJ whole genome shotgun (WGS) entry which is preliminary data.</text>
</comment>
<evidence type="ECO:0000313" key="1">
    <source>
        <dbReference type="EMBL" id="CAD6192480.1"/>
    </source>
</evidence>
<dbReference type="EMBL" id="CAJGYM010000028">
    <property type="protein sequence ID" value="CAD6192480.1"/>
    <property type="molecule type" value="Genomic_DNA"/>
</dbReference>
<evidence type="ECO:0000313" key="2">
    <source>
        <dbReference type="Proteomes" id="UP000835052"/>
    </source>
</evidence>
<organism evidence="1 2">
    <name type="scientific">Caenorhabditis auriculariae</name>
    <dbReference type="NCBI Taxonomy" id="2777116"/>
    <lineage>
        <taxon>Eukaryota</taxon>
        <taxon>Metazoa</taxon>
        <taxon>Ecdysozoa</taxon>
        <taxon>Nematoda</taxon>
        <taxon>Chromadorea</taxon>
        <taxon>Rhabditida</taxon>
        <taxon>Rhabditina</taxon>
        <taxon>Rhabditomorpha</taxon>
        <taxon>Rhabditoidea</taxon>
        <taxon>Rhabditidae</taxon>
        <taxon>Peloderinae</taxon>
        <taxon>Caenorhabditis</taxon>
    </lineage>
</organism>
<sequence>MRPSVANGDTYIPCVLLQRTLRGLRHRTPFNVCECVSLVSFEAFLAFFAIANCQLREKNDVIERFLWLVSDFLNYQQLSKAVDIVALGIHKGENASQIRQDVERYLKHVLEGEQLALVTQSYSQLTKELGKEKADAALARAAQIVGYTLEAPMRQIQKTSATPSAAYAMMSQVLNPELVLRIKIFVREMMPPEDFDAIRKHLSPQIVKLQ</sequence>
<dbReference type="Proteomes" id="UP000835052">
    <property type="component" value="Unassembled WGS sequence"/>
</dbReference>
<keyword evidence="2" id="KW-1185">Reference proteome</keyword>
<gene>
    <name evidence="1" type="ORF">CAUJ_LOCUS8399</name>
</gene>
<reference evidence="1" key="1">
    <citation type="submission" date="2020-10" db="EMBL/GenBank/DDBJ databases">
        <authorList>
            <person name="Kikuchi T."/>
        </authorList>
    </citation>
    <scope>NUCLEOTIDE SEQUENCE</scope>
    <source>
        <strain evidence="1">NKZ352</strain>
    </source>
</reference>
<dbReference type="OrthoDB" id="5821182at2759"/>
<dbReference type="AlphaFoldDB" id="A0A8S1HGN5"/>
<protein>
    <submittedName>
        <fullName evidence="1">Uncharacterized protein</fullName>
    </submittedName>
</protein>
<name>A0A8S1HGN5_9PELO</name>
<proteinExistence type="predicted"/>
<accession>A0A8S1HGN5</accession>